<evidence type="ECO:0000256" key="2">
    <source>
        <dbReference type="ARBA" id="ARBA00023052"/>
    </source>
</evidence>
<keyword evidence="2 3" id="KW-0786">Thiamine pyrophosphate</keyword>
<dbReference type="PANTHER" id="PTHR18968:SF133">
    <property type="entry name" value="BENZOYLFORMATE DECARBOXYLASE"/>
    <property type="match status" value="1"/>
</dbReference>
<evidence type="ECO:0000256" key="1">
    <source>
        <dbReference type="ARBA" id="ARBA00007812"/>
    </source>
</evidence>
<dbReference type="Gene3D" id="3.40.50.1220">
    <property type="entry name" value="TPP-binding domain"/>
    <property type="match status" value="1"/>
</dbReference>
<dbReference type="InterPro" id="IPR029061">
    <property type="entry name" value="THDP-binding"/>
</dbReference>
<dbReference type="Pfam" id="PF00205">
    <property type="entry name" value="TPP_enzyme_M"/>
    <property type="match status" value="1"/>
</dbReference>
<proteinExistence type="inferred from homology"/>
<evidence type="ECO:0000313" key="8">
    <source>
        <dbReference type="Proteomes" id="UP001165395"/>
    </source>
</evidence>
<feature type="domain" description="Thiamine pyrophosphate enzyme TPP-binding" evidence="5">
    <location>
        <begin position="427"/>
        <end position="556"/>
    </location>
</feature>
<evidence type="ECO:0000259" key="4">
    <source>
        <dbReference type="Pfam" id="PF00205"/>
    </source>
</evidence>
<dbReference type="InterPro" id="IPR012001">
    <property type="entry name" value="Thiamin_PyroP_enz_TPP-bd_dom"/>
</dbReference>
<feature type="domain" description="Thiamine pyrophosphate enzyme N-terminal TPP-binding" evidence="6">
    <location>
        <begin position="12"/>
        <end position="116"/>
    </location>
</feature>
<dbReference type="Proteomes" id="UP001165395">
    <property type="component" value="Unassembled WGS sequence"/>
</dbReference>
<dbReference type="InterPro" id="IPR011766">
    <property type="entry name" value="TPP_enzyme_TPP-bd"/>
</dbReference>
<organism evidence="7 8">
    <name type="scientific">Leeia speluncae</name>
    <dbReference type="NCBI Taxonomy" id="2884804"/>
    <lineage>
        <taxon>Bacteria</taxon>
        <taxon>Pseudomonadati</taxon>
        <taxon>Pseudomonadota</taxon>
        <taxon>Betaproteobacteria</taxon>
        <taxon>Neisseriales</taxon>
        <taxon>Leeiaceae</taxon>
        <taxon>Leeia</taxon>
    </lineage>
</organism>
<evidence type="ECO:0000256" key="3">
    <source>
        <dbReference type="RuleBase" id="RU362132"/>
    </source>
</evidence>
<dbReference type="RefSeq" id="WP_227181690.1">
    <property type="nucleotide sequence ID" value="NZ_JAJBZT010000010.1"/>
</dbReference>
<dbReference type="Pfam" id="PF02776">
    <property type="entry name" value="TPP_enzyme_N"/>
    <property type="match status" value="1"/>
</dbReference>
<dbReference type="Pfam" id="PF02775">
    <property type="entry name" value="TPP_enzyme_C"/>
    <property type="match status" value="1"/>
</dbReference>
<dbReference type="EMBL" id="JAJBZT010000010">
    <property type="protein sequence ID" value="MCB6184870.1"/>
    <property type="molecule type" value="Genomic_DNA"/>
</dbReference>
<dbReference type="CDD" id="cd07035">
    <property type="entry name" value="TPP_PYR_POX_like"/>
    <property type="match status" value="1"/>
</dbReference>
<gene>
    <name evidence="7" type="ORF">LIN78_15080</name>
</gene>
<dbReference type="PANTHER" id="PTHR18968">
    <property type="entry name" value="THIAMINE PYROPHOSPHATE ENZYMES"/>
    <property type="match status" value="1"/>
</dbReference>
<dbReference type="InterPro" id="IPR029035">
    <property type="entry name" value="DHS-like_NAD/FAD-binding_dom"/>
</dbReference>
<comment type="similarity">
    <text evidence="1 3">Belongs to the TPP enzyme family.</text>
</comment>
<protein>
    <submittedName>
        <fullName evidence="7">Thiamine pyrophosphate-dependent enzyme</fullName>
    </submittedName>
</protein>
<dbReference type="CDD" id="cd02002">
    <property type="entry name" value="TPP_BFDC"/>
    <property type="match status" value="1"/>
</dbReference>
<dbReference type="InterPro" id="IPR012000">
    <property type="entry name" value="Thiamin_PyroP_enz_cen_dom"/>
</dbReference>
<name>A0ABS8D9K1_9NEIS</name>
<evidence type="ECO:0000259" key="6">
    <source>
        <dbReference type="Pfam" id="PF02776"/>
    </source>
</evidence>
<comment type="caution">
    <text evidence="7">The sequence shown here is derived from an EMBL/GenBank/DDBJ whole genome shotgun (WGS) entry which is preliminary data.</text>
</comment>
<evidence type="ECO:0000313" key="7">
    <source>
        <dbReference type="EMBL" id="MCB6184870.1"/>
    </source>
</evidence>
<keyword evidence="8" id="KW-1185">Reference proteome</keyword>
<accession>A0ABS8D9K1</accession>
<dbReference type="SUPFAM" id="SSF52518">
    <property type="entry name" value="Thiamin diphosphate-binding fold (THDP-binding)"/>
    <property type="match status" value="2"/>
</dbReference>
<dbReference type="InterPro" id="IPR045229">
    <property type="entry name" value="TPP_enz"/>
</dbReference>
<reference evidence="7" key="1">
    <citation type="submission" date="2021-10" db="EMBL/GenBank/DDBJ databases">
        <title>The complete genome sequence of Leeia sp. TBRC 13508.</title>
        <authorList>
            <person name="Charoenyingcharoen P."/>
            <person name="Yukphan P."/>
        </authorList>
    </citation>
    <scope>NUCLEOTIDE SEQUENCE</scope>
    <source>
        <strain evidence="7">TBRC 13508</strain>
    </source>
</reference>
<evidence type="ECO:0000259" key="5">
    <source>
        <dbReference type="Pfam" id="PF02775"/>
    </source>
</evidence>
<dbReference type="SUPFAM" id="SSF52467">
    <property type="entry name" value="DHS-like NAD/FAD-binding domain"/>
    <property type="match status" value="1"/>
</dbReference>
<feature type="domain" description="Thiamine pyrophosphate enzyme central" evidence="4">
    <location>
        <begin position="208"/>
        <end position="334"/>
    </location>
</feature>
<dbReference type="Gene3D" id="3.40.50.970">
    <property type="match status" value="2"/>
</dbReference>
<sequence length="560" mass="59844">MSSIKSVSSVRSGADVLLEILENEGVEYIFGNPGTTELPLIDAFLRHPDVKYVFALQEASAVAMADGYAQAAKKPGFVNLHTAGGLGHGMGNLINAKVAQTPMVVTAGQQDLRHTLTDPLLYDDLVSIARPSVKWAQEVTNAAQLPVLLRRAFNDANAAPRGPVFLSLPMDVMEQMTDVSTDGRSQINRDYIAGSLDELAHELAIIPAGRIAIIAGDEIHDSDGSDEVVQLAELLGAHVYGSSFPARIPYPTAHALWRGNMPTNAKLISEILQNYDAILGLGGKSLITILYSEIPAIPAGCLVYQLSADPTDLGRTYETRFSTIGNIKASLQVLIPLLNAELRKHQINNQALLEAAKAEKAAKRLQLAESVQAAYDDAPISPLVAAYEAARVIGPEIAIVDEALATTHALRQSLNSDCPGQYSFFRGGALGWAMPAAVGFSLGRGRAPVVCFVGDGAAMYSPQALWTAAHEKLPITFVVMNNLEYNILKNFMRGQSHYTSAQTGNFVAMDIINPAVDYQALATSMGVTACKITKASEIAPAIEAAIKNGQTNLIEIMIGK</sequence>